<organism evidence="3 4">
    <name type="scientific">Aspergillus leporis</name>
    <dbReference type="NCBI Taxonomy" id="41062"/>
    <lineage>
        <taxon>Eukaryota</taxon>
        <taxon>Fungi</taxon>
        <taxon>Dikarya</taxon>
        <taxon>Ascomycota</taxon>
        <taxon>Pezizomycotina</taxon>
        <taxon>Eurotiomycetes</taxon>
        <taxon>Eurotiomycetidae</taxon>
        <taxon>Eurotiales</taxon>
        <taxon>Aspergillaceae</taxon>
        <taxon>Aspergillus</taxon>
        <taxon>Aspergillus subgen. Circumdati</taxon>
    </lineage>
</organism>
<dbReference type="PANTHER" id="PTHR21540">
    <property type="entry name" value="RING FINGER AND SWIM DOMAIN-CONTAINING PROTEIN 2"/>
    <property type="match status" value="1"/>
</dbReference>
<name>A0A5N5WY85_9EURO</name>
<dbReference type="EMBL" id="ML732225">
    <property type="protein sequence ID" value="KAB8073526.1"/>
    <property type="molecule type" value="Genomic_DNA"/>
</dbReference>
<dbReference type="Proteomes" id="UP000326565">
    <property type="component" value="Unassembled WGS sequence"/>
</dbReference>
<dbReference type="OrthoDB" id="8062037at2759"/>
<dbReference type="InterPro" id="IPR039903">
    <property type="entry name" value="Zswim2"/>
</dbReference>
<sequence>MLLPSLHLLTNLPDLYILNPGHYPIAHQNTLSSPTEPDHLSEILNIHILTEPNCLAFSSSNNSRCKNTINTYTREKAYADLDIASNWLNPEINIDRNLITIAGFLLCTADHQFQVQSLVTGWKAKIEISRSALRQKPPNTTLMDMEHALIRSLYGGSGNRQSTADESMISSGVVREGVQRVEEALWHPTTMPAPRPLIVDCVQQRLELSTSTSRSIPPTVRTFDPQVVPVGMRPRPVEGECRICMFSFFAEVSREGIREYNEKEKETFRHRYDNQRWVWCRNDCGTNYHRHCLNEWIRTLLQKKDRKAPTCPICRKLWVY</sequence>
<feature type="domain" description="RING-type" evidence="2">
    <location>
        <begin position="241"/>
        <end position="315"/>
    </location>
</feature>
<proteinExistence type="predicted"/>
<reference evidence="3 4" key="1">
    <citation type="submission" date="2019-04" db="EMBL/GenBank/DDBJ databases">
        <title>Friends and foes A comparative genomics study of 23 Aspergillus species from section Flavi.</title>
        <authorList>
            <consortium name="DOE Joint Genome Institute"/>
            <person name="Kjaerbolling I."/>
            <person name="Vesth T."/>
            <person name="Frisvad J.C."/>
            <person name="Nybo J.L."/>
            <person name="Theobald S."/>
            <person name="Kildgaard S."/>
            <person name="Isbrandt T."/>
            <person name="Kuo A."/>
            <person name="Sato A."/>
            <person name="Lyhne E.K."/>
            <person name="Kogle M.E."/>
            <person name="Wiebenga A."/>
            <person name="Kun R.S."/>
            <person name="Lubbers R.J."/>
            <person name="Makela M.R."/>
            <person name="Barry K."/>
            <person name="Chovatia M."/>
            <person name="Clum A."/>
            <person name="Daum C."/>
            <person name="Haridas S."/>
            <person name="He G."/>
            <person name="LaButti K."/>
            <person name="Lipzen A."/>
            <person name="Mondo S."/>
            <person name="Riley R."/>
            <person name="Salamov A."/>
            <person name="Simmons B.A."/>
            <person name="Magnuson J.K."/>
            <person name="Henrissat B."/>
            <person name="Mortensen U.H."/>
            <person name="Larsen T.O."/>
            <person name="Devries R.P."/>
            <person name="Grigoriev I.V."/>
            <person name="Machida M."/>
            <person name="Baker S.E."/>
            <person name="Andersen M.R."/>
        </authorList>
    </citation>
    <scope>NUCLEOTIDE SEQUENCE [LARGE SCALE GENOMIC DNA]</scope>
    <source>
        <strain evidence="3 4">CBS 151.66</strain>
    </source>
</reference>
<keyword evidence="1" id="KW-0863">Zinc-finger</keyword>
<evidence type="ECO:0000259" key="2">
    <source>
        <dbReference type="PROSITE" id="PS50089"/>
    </source>
</evidence>
<keyword evidence="4" id="KW-1185">Reference proteome</keyword>
<dbReference type="InterPro" id="IPR001841">
    <property type="entry name" value="Znf_RING"/>
</dbReference>
<evidence type="ECO:0000256" key="1">
    <source>
        <dbReference type="PROSITE-ProRule" id="PRU00175"/>
    </source>
</evidence>
<dbReference type="GO" id="GO:0008270">
    <property type="term" value="F:zinc ion binding"/>
    <property type="evidence" value="ECO:0007669"/>
    <property type="project" value="UniProtKB-KW"/>
</dbReference>
<evidence type="ECO:0000313" key="3">
    <source>
        <dbReference type="EMBL" id="KAB8073526.1"/>
    </source>
</evidence>
<keyword evidence="1" id="KW-0862">Zinc</keyword>
<gene>
    <name evidence="3" type="ORF">BDV29DRAFT_135548</name>
</gene>
<evidence type="ECO:0000313" key="4">
    <source>
        <dbReference type="Proteomes" id="UP000326565"/>
    </source>
</evidence>
<accession>A0A5N5WY85</accession>
<dbReference type="SUPFAM" id="SSF57850">
    <property type="entry name" value="RING/U-box"/>
    <property type="match status" value="1"/>
</dbReference>
<keyword evidence="1" id="KW-0479">Metal-binding</keyword>
<dbReference type="PANTHER" id="PTHR21540:SF0">
    <property type="entry name" value="PHD FAMILY PROTEIN"/>
    <property type="match status" value="1"/>
</dbReference>
<dbReference type="AlphaFoldDB" id="A0A5N5WY85"/>
<dbReference type="Gene3D" id="3.30.40.10">
    <property type="entry name" value="Zinc/RING finger domain, C3HC4 (zinc finger)"/>
    <property type="match status" value="1"/>
</dbReference>
<protein>
    <recommendedName>
        <fullName evidence="2">RING-type domain-containing protein</fullName>
    </recommendedName>
</protein>
<dbReference type="GO" id="GO:0061630">
    <property type="term" value="F:ubiquitin protein ligase activity"/>
    <property type="evidence" value="ECO:0007669"/>
    <property type="project" value="InterPro"/>
</dbReference>
<dbReference type="PROSITE" id="PS50089">
    <property type="entry name" value="ZF_RING_2"/>
    <property type="match status" value="1"/>
</dbReference>
<dbReference type="InterPro" id="IPR013083">
    <property type="entry name" value="Znf_RING/FYVE/PHD"/>
</dbReference>